<sequence>MDHLDTNEKALDAGDMDGAGVHGPDLSEQHSVDDDRHSLQGSTQAPSTPSRPPSHKTGDEKGAKDPDYKINLERDRLGLPHINRQERELSPRKSDPWEHIGLALGLPMVLLFDIVVPCIIYYVWYNKHRTAYERQCAEDYPGSPLSTCPIDAPEFDKDILGSAIASFGIGELWILLSRVHRLFFHHDACAPLLSTSRWELDITSWVYALVISVALVPFLVGSTLVIPQLYLYGPSFIMAFLGLLMVVSVLPPFPIPFRISSMPKGSPLRPFIYYAAEDFLAVDGLQDRESRIRFNDRYESNPMFRRFLYNLTLWWALGVCVYIGSVSAVIWTLPFHHAFGLSLGVLFSYIIIWAVVTYLWTKMEMHREHEAYERGDFDV</sequence>
<accession>A0A423VYK0</accession>
<dbReference type="STRING" id="252740.A0A423VYK0"/>
<feature type="region of interest" description="Disordered" evidence="1">
    <location>
        <begin position="1"/>
        <end position="69"/>
    </location>
</feature>
<feature type="compositionally biased region" description="Basic and acidic residues" evidence="1">
    <location>
        <begin position="56"/>
        <end position="69"/>
    </location>
</feature>
<dbReference type="PANTHER" id="PTHR42024">
    <property type="entry name" value="AMINO ACID PERMEASE_ SLC12A DOMAIN-CONTAINING PROTEIN"/>
    <property type="match status" value="1"/>
</dbReference>
<gene>
    <name evidence="3" type="ORF">VSDG_05092</name>
</gene>
<dbReference type="AlphaFoldDB" id="A0A423VYK0"/>
<proteinExistence type="predicted"/>
<reference evidence="3 4" key="1">
    <citation type="submission" date="2015-09" db="EMBL/GenBank/DDBJ databases">
        <title>Host preference determinants of Valsa canker pathogens revealed by comparative genomics.</title>
        <authorList>
            <person name="Yin Z."/>
            <person name="Huang L."/>
        </authorList>
    </citation>
    <scope>NUCLEOTIDE SEQUENCE [LARGE SCALE GENOMIC DNA]</scope>
    <source>
        <strain evidence="3 4">YSFL</strain>
    </source>
</reference>
<keyword evidence="2" id="KW-1133">Transmembrane helix</keyword>
<comment type="caution">
    <text evidence="3">The sequence shown here is derived from an EMBL/GenBank/DDBJ whole genome shotgun (WGS) entry which is preliminary data.</text>
</comment>
<feature type="transmembrane region" description="Helical" evidence="2">
    <location>
        <begin position="339"/>
        <end position="360"/>
    </location>
</feature>
<evidence type="ECO:0000256" key="2">
    <source>
        <dbReference type="SAM" id="Phobius"/>
    </source>
</evidence>
<evidence type="ECO:0000256" key="1">
    <source>
        <dbReference type="SAM" id="MobiDB-lite"/>
    </source>
</evidence>
<evidence type="ECO:0000313" key="3">
    <source>
        <dbReference type="EMBL" id="ROV96134.1"/>
    </source>
</evidence>
<feature type="compositionally biased region" description="Basic and acidic residues" evidence="1">
    <location>
        <begin position="25"/>
        <end position="38"/>
    </location>
</feature>
<dbReference type="EMBL" id="LJZO01000021">
    <property type="protein sequence ID" value="ROV96134.1"/>
    <property type="molecule type" value="Genomic_DNA"/>
</dbReference>
<dbReference type="OrthoDB" id="4838853at2759"/>
<name>A0A423VYK0_CYTCH</name>
<organism evidence="3 4">
    <name type="scientific">Cytospora chrysosperma</name>
    <name type="common">Cytospora canker fungus</name>
    <name type="synonym">Sphaeria chrysosperma</name>
    <dbReference type="NCBI Taxonomy" id="252740"/>
    <lineage>
        <taxon>Eukaryota</taxon>
        <taxon>Fungi</taxon>
        <taxon>Dikarya</taxon>
        <taxon>Ascomycota</taxon>
        <taxon>Pezizomycotina</taxon>
        <taxon>Sordariomycetes</taxon>
        <taxon>Sordariomycetidae</taxon>
        <taxon>Diaporthales</taxon>
        <taxon>Cytosporaceae</taxon>
        <taxon>Cytospora</taxon>
    </lineage>
</organism>
<feature type="transmembrane region" description="Helical" evidence="2">
    <location>
        <begin position="236"/>
        <end position="255"/>
    </location>
</feature>
<feature type="compositionally biased region" description="Polar residues" evidence="1">
    <location>
        <begin position="39"/>
        <end position="48"/>
    </location>
</feature>
<evidence type="ECO:0000313" key="4">
    <source>
        <dbReference type="Proteomes" id="UP000284375"/>
    </source>
</evidence>
<dbReference type="PANTHER" id="PTHR42024:SF1">
    <property type="entry name" value="AMINO ACID PERMEASE_ SLC12A DOMAIN-CONTAINING PROTEIN"/>
    <property type="match status" value="1"/>
</dbReference>
<feature type="compositionally biased region" description="Basic and acidic residues" evidence="1">
    <location>
        <begin position="1"/>
        <end position="12"/>
    </location>
</feature>
<dbReference type="Proteomes" id="UP000284375">
    <property type="component" value="Unassembled WGS sequence"/>
</dbReference>
<feature type="transmembrane region" description="Helical" evidence="2">
    <location>
        <begin position="307"/>
        <end position="333"/>
    </location>
</feature>
<feature type="transmembrane region" description="Helical" evidence="2">
    <location>
        <begin position="205"/>
        <end position="230"/>
    </location>
</feature>
<keyword evidence="2" id="KW-0472">Membrane</keyword>
<keyword evidence="2" id="KW-0812">Transmembrane</keyword>
<keyword evidence="4" id="KW-1185">Reference proteome</keyword>
<feature type="transmembrane region" description="Helical" evidence="2">
    <location>
        <begin position="100"/>
        <end position="124"/>
    </location>
</feature>
<protein>
    <submittedName>
        <fullName evidence="3">Uncharacterized protein</fullName>
    </submittedName>
</protein>